<feature type="transmembrane region" description="Helical" evidence="7">
    <location>
        <begin position="32"/>
        <end position="54"/>
    </location>
</feature>
<protein>
    <submittedName>
        <fullName evidence="9">GtrA family protein</fullName>
    </submittedName>
</protein>
<comment type="subcellular location">
    <subcellularLocation>
        <location evidence="1">Membrane</location>
        <topology evidence="1">Multi-pass membrane protein</topology>
    </subcellularLocation>
</comment>
<reference evidence="9 10" key="1">
    <citation type="submission" date="2024-02" db="EMBL/GenBank/DDBJ databases">
        <title>Full genome sequence of Nocardioides kribbensis.</title>
        <authorList>
            <person name="Poletto B.L."/>
            <person name="Silva G."/>
            <person name="Galante D."/>
            <person name="Campos K.R."/>
            <person name="Santos M.B.N."/>
            <person name="Sacchi C.T."/>
        </authorList>
    </citation>
    <scope>NUCLEOTIDE SEQUENCE [LARGE SCALE GENOMIC DNA]</scope>
    <source>
        <strain evidence="9 10">O4R</strain>
    </source>
</reference>
<proteinExistence type="inferred from homology"/>
<dbReference type="InterPro" id="IPR007267">
    <property type="entry name" value="GtrA_DPMS_TM"/>
</dbReference>
<evidence type="ECO:0000256" key="6">
    <source>
        <dbReference type="SAM" id="MobiDB-lite"/>
    </source>
</evidence>
<dbReference type="InterPro" id="IPR051401">
    <property type="entry name" value="GtrA_CellWall_Glycosyl"/>
</dbReference>
<dbReference type="PANTHER" id="PTHR38459">
    <property type="entry name" value="PROPHAGE BACTOPRENOL-LINKED GLUCOSE TRANSLOCASE HOMOLOG"/>
    <property type="match status" value="1"/>
</dbReference>
<comment type="similarity">
    <text evidence="2">Belongs to the GtrA family.</text>
</comment>
<evidence type="ECO:0000256" key="7">
    <source>
        <dbReference type="SAM" id="Phobius"/>
    </source>
</evidence>
<evidence type="ECO:0000256" key="3">
    <source>
        <dbReference type="ARBA" id="ARBA00022692"/>
    </source>
</evidence>
<gene>
    <name evidence="9" type="ORF">V6R90_10195</name>
</gene>
<evidence type="ECO:0000313" key="9">
    <source>
        <dbReference type="EMBL" id="MEQ7847650.1"/>
    </source>
</evidence>
<organism evidence="9 10">
    <name type="scientific">Nocardioides kribbensis</name>
    <dbReference type="NCBI Taxonomy" id="305517"/>
    <lineage>
        <taxon>Bacteria</taxon>
        <taxon>Bacillati</taxon>
        <taxon>Actinomycetota</taxon>
        <taxon>Actinomycetes</taxon>
        <taxon>Propionibacteriales</taxon>
        <taxon>Nocardioidaceae</taxon>
        <taxon>Nocardioides</taxon>
    </lineage>
</organism>
<evidence type="ECO:0000256" key="2">
    <source>
        <dbReference type="ARBA" id="ARBA00009399"/>
    </source>
</evidence>
<evidence type="ECO:0000256" key="1">
    <source>
        <dbReference type="ARBA" id="ARBA00004141"/>
    </source>
</evidence>
<feature type="domain" description="GtrA/DPMS transmembrane" evidence="8">
    <location>
        <begin position="35"/>
        <end position="149"/>
    </location>
</feature>
<comment type="caution">
    <text evidence="9">The sequence shown here is derived from an EMBL/GenBank/DDBJ whole genome shotgun (WGS) entry which is preliminary data.</text>
</comment>
<evidence type="ECO:0000313" key="10">
    <source>
        <dbReference type="Proteomes" id="UP001482520"/>
    </source>
</evidence>
<dbReference type="PANTHER" id="PTHR38459:SF1">
    <property type="entry name" value="PROPHAGE BACTOPRENOL-LINKED GLUCOSE TRANSLOCASE HOMOLOG"/>
    <property type="match status" value="1"/>
</dbReference>
<dbReference type="Proteomes" id="UP001482520">
    <property type="component" value="Unassembled WGS sequence"/>
</dbReference>
<feature type="transmembrane region" description="Helical" evidence="7">
    <location>
        <begin position="126"/>
        <end position="147"/>
    </location>
</feature>
<dbReference type="RefSeq" id="WP_349804589.1">
    <property type="nucleotide sequence ID" value="NZ_JBEGDP010000009.1"/>
</dbReference>
<name>A0ABV1NYP7_9ACTN</name>
<evidence type="ECO:0000256" key="5">
    <source>
        <dbReference type="ARBA" id="ARBA00023136"/>
    </source>
</evidence>
<feature type="region of interest" description="Disordered" evidence="6">
    <location>
        <begin position="1"/>
        <end position="23"/>
    </location>
</feature>
<keyword evidence="10" id="KW-1185">Reference proteome</keyword>
<accession>A0ABV1NYP7</accession>
<sequence>MPPREPASEPPSATPSTRPSRRERLRTLHESTLVRFVAVGAVNTGIDVGLFWLLHDTLGIVLANVVSTAAGMTFSFVVNGLLTFRAERLRLGDAVRFVASTGTVLFLVQPLVIYALLAVLGDDAVLLAKLGAICVVIVLNFCAYRFVVWPRRRTRA</sequence>
<feature type="transmembrane region" description="Helical" evidence="7">
    <location>
        <begin position="60"/>
        <end position="82"/>
    </location>
</feature>
<keyword evidence="3 7" id="KW-0812">Transmembrane</keyword>
<dbReference type="Pfam" id="PF04138">
    <property type="entry name" value="GtrA_DPMS_TM"/>
    <property type="match status" value="1"/>
</dbReference>
<feature type="transmembrane region" description="Helical" evidence="7">
    <location>
        <begin position="94"/>
        <end position="120"/>
    </location>
</feature>
<evidence type="ECO:0000259" key="8">
    <source>
        <dbReference type="Pfam" id="PF04138"/>
    </source>
</evidence>
<evidence type="ECO:0000256" key="4">
    <source>
        <dbReference type="ARBA" id="ARBA00022989"/>
    </source>
</evidence>
<dbReference type="EMBL" id="JBEGDP010000009">
    <property type="protein sequence ID" value="MEQ7847650.1"/>
    <property type="molecule type" value="Genomic_DNA"/>
</dbReference>
<keyword evidence="4 7" id="KW-1133">Transmembrane helix</keyword>
<feature type="compositionally biased region" description="Pro residues" evidence="6">
    <location>
        <begin position="1"/>
        <end position="13"/>
    </location>
</feature>
<keyword evidence="5 7" id="KW-0472">Membrane</keyword>